<dbReference type="Pfam" id="PF19078">
    <property type="entry name" value="Big_12"/>
    <property type="match status" value="2"/>
</dbReference>
<dbReference type="Pfam" id="PF13585">
    <property type="entry name" value="CHU_C"/>
    <property type="match status" value="1"/>
</dbReference>
<feature type="domain" description="Bacterial Ig-like" evidence="1">
    <location>
        <begin position="272"/>
        <end position="354"/>
    </location>
</feature>
<dbReference type="AlphaFoldDB" id="A0A1V9F827"/>
<dbReference type="STRING" id="354355.SAMN05660816_01836"/>
<keyword evidence="3" id="KW-1185">Reference proteome</keyword>
<dbReference type="Proteomes" id="UP000192610">
    <property type="component" value="Unassembled WGS sequence"/>
</dbReference>
<dbReference type="NCBIfam" id="TIGR04131">
    <property type="entry name" value="Bac_Flav_CTERM"/>
    <property type="match status" value="1"/>
</dbReference>
<dbReference type="InterPro" id="IPR044048">
    <property type="entry name" value="Big_12"/>
</dbReference>
<dbReference type="RefSeq" id="WP_081197397.1">
    <property type="nucleotide sequence ID" value="NZ_FOCZ01000003.1"/>
</dbReference>
<reference evidence="3" key="1">
    <citation type="submission" date="2016-04" db="EMBL/GenBank/DDBJ databases">
        <authorList>
            <person name="Chen L."/>
            <person name="Zhuang W."/>
            <person name="Wang G."/>
        </authorList>
    </citation>
    <scope>NUCLEOTIDE SEQUENCE [LARGE SCALE GENOMIC DNA]</scope>
    <source>
        <strain evidence="3">17621</strain>
    </source>
</reference>
<evidence type="ECO:0000313" key="2">
    <source>
        <dbReference type="EMBL" id="OQP54570.1"/>
    </source>
</evidence>
<evidence type="ECO:0000313" key="3">
    <source>
        <dbReference type="Proteomes" id="UP000192610"/>
    </source>
</evidence>
<dbReference type="PANTHER" id="PTHR34677:SF3">
    <property type="entry name" value="BACTERIAL IG-LIKE DOMAIN-CONTAINING PROTEIN"/>
    <property type="match status" value="1"/>
</dbReference>
<proteinExistence type="predicted"/>
<evidence type="ECO:0000259" key="1">
    <source>
        <dbReference type="Pfam" id="PF19078"/>
    </source>
</evidence>
<dbReference type="PANTHER" id="PTHR34677">
    <property type="match status" value="1"/>
</dbReference>
<comment type="caution">
    <text evidence="2">The sequence shown here is derived from an EMBL/GenBank/DDBJ whole genome shotgun (WGS) entry which is preliminary data.</text>
</comment>
<dbReference type="InterPro" id="IPR026341">
    <property type="entry name" value="T9SS_type_B"/>
</dbReference>
<dbReference type="OrthoDB" id="355609at2"/>
<gene>
    <name evidence="2" type="ORF">A4H97_21615</name>
</gene>
<sequence length="678" mass="71518">MNRTFTLARKNKVFNLLLLLFLVCVLQAGKVMAQSPSITAVIKPLTGWYKAGDVLSFTVRFSEPVIVNTVFGVPYIDLLIGTQMRRVSYAGGSSTTDLTFTYAIAPGDQDEDGVTLGAQLELNGGAIWDVDGNNAAVALVNQNSSVVLVDAAPPSVATVTVPAPGYYKTGDNLDFKVQFDENIVSNIVTGQEAYIEVIIGAAVVRAVVAFHTINTLIFRYTVVASDKDEDGIMVGSTIVLNGATITDAAGNAAQLSLKNVGSTSGVFISEPPTVSIGGAVKLNIPWTAAITFSQTVTGFDISDLNGNNATFSNFQTSDNITFTVLVTPVADGNVSIEVPARVAFNAAGLGNTQIMLSYYYDATPPVITSVNVPPDGTYKAGDVLSFTVHFSEPVSLFRTPSRITLPVIIGTTQVDAHYVSGANTNAVTFSYTVQNGQRDLNGIALGTDLLLNGDAFTDATGNTVLTALNNVASTTRVLVNTATPGINITTGAPALVNAPFTVLLTFTEAVTGLDVTELSVSNGVASNLQTTDNISYTALITPARDGAVAISLPAGVVVNSAGISNTTSNTLTLTYDGTPPVITTPGQHLITANNVLTPNGDGKNDKWVVKNIEQYPDNEVKIFDRAGRLVYSHRNYNNDWDGKVNGNPLAEGTYYYIIIFNKGENKASGYIAIILKAN</sequence>
<protein>
    <recommendedName>
        <fullName evidence="1">Bacterial Ig-like domain-containing protein</fullName>
    </recommendedName>
</protein>
<accession>A0A1V9F827</accession>
<dbReference type="EMBL" id="LVXG01000003">
    <property type="protein sequence ID" value="OQP54570.1"/>
    <property type="molecule type" value="Genomic_DNA"/>
</dbReference>
<feature type="domain" description="Bacterial Ig-like" evidence="1">
    <location>
        <begin position="481"/>
        <end position="574"/>
    </location>
</feature>
<organism evidence="2 3">
    <name type="scientific">Niastella yeongjuensis</name>
    <dbReference type="NCBI Taxonomy" id="354355"/>
    <lineage>
        <taxon>Bacteria</taxon>
        <taxon>Pseudomonadati</taxon>
        <taxon>Bacteroidota</taxon>
        <taxon>Chitinophagia</taxon>
        <taxon>Chitinophagales</taxon>
        <taxon>Chitinophagaceae</taxon>
        <taxon>Niastella</taxon>
    </lineage>
</organism>
<name>A0A1V9F827_9BACT</name>